<evidence type="ECO:0000313" key="8">
    <source>
        <dbReference type="EMBL" id="GAA1719938.1"/>
    </source>
</evidence>
<dbReference type="PROSITE" id="PS51093">
    <property type="entry name" value="PTS_EIIA_TYPE_1"/>
    <property type="match status" value="1"/>
</dbReference>
<comment type="caution">
    <text evidence="8">The sequence shown here is derived from an EMBL/GenBank/DDBJ whole genome shotgun (WGS) entry which is preliminary data.</text>
</comment>
<keyword evidence="4" id="KW-0808">Transferase</keyword>
<dbReference type="PANTHER" id="PTHR45008:SF1">
    <property type="entry name" value="PTS SYSTEM GLUCOSE-SPECIFIC EIIA COMPONENT"/>
    <property type="match status" value="1"/>
</dbReference>
<evidence type="ECO:0000256" key="6">
    <source>
        <dbReference type="ARBA" id="ARBA00022777"/>
    </source>
</evidence>
<comment type="subcellular location">
    <subcellularLocation>
        <location evidence="1">Cytoplasm</location>
    </subcellularLocation>
</comment>
<dbReference type="PANTHER" id="PTHR45008">
    <property type="entry name" value="PTS SYSTEM GLUCOSE-SPECIFIC EIIA COMPONENT"/>
    <property type="match status" value="1"/>
</dbReference>
<dbReference type="InterPro" id="IPR001127">
    <property type="entry name" value="PTS_EIIA_1_perm"/>
</dbReference>
<dbReference type="RefSeq" id="WP_344247126.1">
    <property type="nucleotide sequence ID" value="NZ_BAAAPM010000003.1"/>
</dbReference>
<evidence type="ECO:0000256" key="3">
    <source>
        <dbReference type="ARBA" id="ARBA00022597"/>
    </source>
</evidence>
<keyword evidence="6" id="KW-0418">Kinase</keyword>
<organism evidence="8 9">
    <name type="scientific">Isoptericola hypogeus</name>
    <dbReference type="NCBI Taxonomy" id="300179"/>
    <lineage>
        <taxon>Bacteria</taxon>
        <taxon>Bacillati</taxon>
        <taxon>Actinomycetota</taxon>
        <taxon>Actinomycetes</taxon>
        <taxon>Micrococcales</taxon>
        <taxon>Promicromonosporaceae</taxon>
        <taxon>Isoptericola</taxon>
    </lineage>
</organism>
<name>A0ABP4VAS9_9MICO</name>
<dbReference type="EMBL" id="BAAAPM010000003">
    <property type="protein sequence ID" value="GAA1719938.1"/>
    <property type="molecule type" value="Genomic_DNA"/>
</dbReference>
<dbReference type="Gene3D" id="2.70.70.10">
    <property type="entry name" value="Glucose Permease (Domain IIA)"/>
    <property type="match status" value="1"/>
</dbReference>
<keyword evidence="3 8" id="KW-0762">Sugar transport</keyword>
<evidence type="ECO:0000259" key="7">
    <source>
        <dbReference type="PROSITE" id="PS51093"/>
    </source>
</evidence>
<evidence type="ECO:0000256" key="5">
    <source>
        <dbReference type="ARBA" id="ARBA00022683"/>
    </source>
</evidence>
<evidence type="ECO:0000256" key="1">
    <source>
        <dbReference type="ARBA" id="ARBA00004496"/>
    </source>
</evidence>
<protein>
    <submittedName>
        <fullName evidence="8">PTS glucose transporter subunit IIA</fullName>
    </submittedName>
</protein>
<gene>
    <name evidence="8" type="ORF">GCM10009809_14620</name>
</gene>
<reference evidence="9" key="1">
    <citation type="journal article" date="2019" name="Int. J. Syst. Evol. Microbiol.">
        <title>The Global Catalogue of Microorganisms (GCM) 10K type strain sequencing project: providing services to taxonomists for standard genome sequencing and annotation.</title>
        <authorList>
            <consortium name="The Broad Institute Genomics Platform"/>
            <consortium name="The Broad Institute Genome Sequencing Center for Infectious Disease"/>
            <person name="Wu L."/>
            <person name="Ma J."/>
        </authorList>
    </citation>
    <scope>NUCLEOTIDE SEQUENCE [LARGE SCALE GENOMIC DNA]</scope>
    <source>
        <strain evidence="9">JCM 15589</strain>
    </source>
</reference>
<dbReference type="SUPFAM" id="SSF51261">
    <property type="entry name" value="Duplicated hybrid motif"/>
    <property type="match status" value="1"/>
</dbReference>
<keyword evidence="9" id="KW-1185">Reference proteome</keyword>
<proteinExistence type="predicted"/>
<dbReference type="InterPro" id="IPR050890">
    <property type="entry name" value="PTS_EIIA_component"/>
</dbReference>
<feature type="domain" description="PTS EIIA type-1" evidence="7">
    <location>
        <begin position="22"/>
        <end position="127"/>
    </location>
</feature>
<accession>A0ABP4VAS9</accession>
<evidence type="ECO:0000256" key="4">
    <source>
        <dbReference type="ARBA" id="ARBA00022679"/>
    </source>
</evidence>
<evidence type="ECO:0000256" key="2">
    <source>
        <dbReference type="ARBA" id="ARBA00022448"/>
    </source>
</evidence>
<dbReference type="Proteomes" id="UP001501138">
    <property type="component" value="Unassembled WGS sequence"/>
</dbReference>
<evidence type="ECO:0000313" key="9">
    <source>
        <dbReference type="Proteomes" id="UP001501138"/>
    </source>
</evidence>
<dbReference type="InterPro" id="IPR011055">
    <property type="entry name" value="Dup_hybrid_motif"/>
</dbReference>
<dbReference type="Pfam" id="PF00358">
    <property type="entry name" value="PTS_EIIA_1"/>
    <property type="match status" value="1"/>
</dbReference>
<keyword evidence="5" id="KW-0598">Phosphotransferase system</keyword>
<dbReference type="NCBIfam" id="TIGR00830">
    <property type="entry name" value="PTBA"/>
    <property type="match status" value="1"/>
</dbReference>
<keyword evidence="2" id="KW-0813">Transport</keyword>
<sequence>MAALTVLAPVAGTVVDVADVDDPVFSAGLVGPGLAVEPDGARGTDAVAPITGTIVKLHPHAFVIQHDDGRAVLVHLGIDTVKLGGEGFTTHAGEGDVVERGTVLVSWDPAAVRAGGRSAVCPVVALEAKPEAVDALAEVGTTIAHGEPLLTWA</sequence>
<dbReference type="PROSITE" id="PS00371">
    <property type="entry name" value="PTS_EIIA_TYPE_1_HIS"/>
    <property type="match status" value="1"/>
</dbReference>